<organism evidence="1 2">
    <name type="scientific">Sphingomonas swuensis</name>
    <dbReference type="NCBI Taxonomy" id="977800"/>
    <lineage>
        <taxon>Bacteria</taxon>
        <taxon>Pseudomonadati</taxon>
        <taxon>Pseudomonadota</taxon>
        <taxon>Alphaproteobacteria</taxon>
        <taxon>Sphingomonadales</taxon>
        <taxon>Sphingomonadaceae</taxon>
        <taxon>Sphingomonas</taxon>
    </lineage>
</organism>
<dbReference type="PANTHER" id="PTHR35802:SF1">
    <property type="entry name" value="PROTEASE SYNTHASE AND SPORULATION PROTEIN PAI 2"/>
    <property type="match status" value="1"/>
</dbReference>
<dbReference type="SUPFAM" id="SSF50475">
    <property type="entry name" value="FMN-binding split barrel"/>
    <property type="match status" value="1"/>
</dbReference>
<gene>
    <name evidence="1" type="ORF">GCM10022280_00040</name>
</gene>
<dbReference type="PIRSF" id="PIRSF010372">
    <property type="entry name" value="PaiB"/>
    <property type="match status" value="1"/>
</dbReference>
<protein>
    <submittedName>
        <fullName evidence="1">FMN-binding negative transcriptional regulator</fullName>
    </submittedName>
</protein>
<dbReference type="EMBL" id="BAABBQ010000001">
    <property type="protein sequence ID" value="GAA4007550.1"/>
    <property type="molecule type" value="Genomic_DNA"/>
</dbReference>
<dbReference type="PANTHER" id="PTHR35802">
    <property type="entry name" value="PROTEASE SYNTHASE AND SPORULATION PROTEIN PAI 2"/>
    <property type="match status" value="1"/>
</dbReference>
<reference evidence="2" key="1">
    <citation type="journal article" date="2019" name="Int. J. Syst. Evol. Microbiol.">
        <title>The Global Catalogue of Microorganisms (GCM) 10K type strain sequencing project: providing services to taxonomists for standard genome sequencing and annotation.</title>
        <authorList>
            <consortium name="The Broad Institute Genomics Platform"/>
            <consortium name="The Broad Institute Genome Sequencing Center for Infectious Disease"/>
            <person name="Wu L."/>
            <person name="Ma J."/>
        </authorList>
    </citation>
    <scope>NUCLEOTIDE SEQUENCE [LARGE SCALE GENOMIC DNA]</scope>
    <source>
        <strain evidence="2">JCM 17563</strain>
    </source>
</reference>
<dbReference type="RefSeq" id="WP_344705335.1">
    <property type="nucleotide sequence ID" value="NZ_BAABBQ010000001.1"/>
</dbReference>
<dbReference type="Proteomes" id="UP001500235">
    <property type="component" value="Unassembled WGS sequence"/>
</dbReference>
<keyword evidence="2" id="KW-1185">Reference proteome</keyword>
<dbReference type="Gene3D" id="2.30.110.10">
    <property type="entry name" value="Electron Transport, Fmn-binding Protein, Chain A"/>
    <property type="match status" value="1"/>
</dbReference>
<sequence length="210" mass="22809">MYRPPAFKEDRVEVLHAAIRAHPLGTLVTHGPSGLMANLVPFTLEVGRGGTNLLRAHLSKANLQLAEIEPGAEALVIFQGPEAYITPSWYPAKRQHGKVVPTWNYVVVQAWGSVRVIDDPAWLSAQIDELTGQQEEGMAEPWAVTDAPTDFIASQLKGITGVEILVQRLEGKWKVSQNQTPATRESVAAGLRERNPASAMAQLVENSGSS</sequence>
<evidence type="ECO:0000313" key="2">
    <source>
        <dbReference type="Proteomes" id="UP001500235"/>
    </source>
</evidence>
<proteinExistence type="predicted"/>
<accession>A0ABP7S726</accession>
<comment type="caution">
    <text evidence="1">The sequence shown here is derived from an EMBL/GenBank/DDBJ whole genome shotgun (WGS) entry which is preliminary data.</text>
</comment>
<dbReference type="InterPro" id="IPR007396">
    <property type="entry name" value="TR_PAI2-type"/>
</dbReference>
<dbReference type="InterPro" id="IPR012349">
    <property type="entry name" value="Split_barrel_FMN-bd"/>
</dbReference>
<dbReference type="Pfam" id="PF04299">
    <property type="entry name" value="FMN_bind_2"/>
    <property type="match status" value="1"/>
</dbReference>
<name>A0ABP7S726_9SPHN</name>
<evidence type="ECO:0000313" key="1">
    <source>
        <dbReference type="EMBL" id="GAA4007550.1"/>
    </source>
</evidence>